<protein>
    <submittedName>
        <fullName evidence="2">Uncharacterized protein</fullName>
    </submittedName>
</protein>
<dbReference type="AlphaFoldDB" id="A0A0H5REM2"/>
<proteinExistence type="predicted"/>
<keyword evidence="1" id="KW-0732">Signal</keyword>
<feature type="chain" id="PRO_5005224051" evidence="1">
    <location>
        <begin position="22"/>
        <end position="104"/>
    </location>
</feature>
<name>A0A0H5REM2_9EUKA</name>
<accession>A0A0H5REM2</accession>
<sequence length="104" mass="12045">MAHLWVYRKTTLFVRLLVGLSEERCRHKKNHTPKEWNCNQNRFCYNANETHQGSIGLAFNCLHLGFGFFPDNAFGGAFDLCRPKCFTLAVFEMLDTPKIESKDT</sequence>
<dbReference type="EMBL" id="HACM01012031">
    <property type="protein sequence ID" value="CRZ12473.1"/>
    <property type="molecule type" value="Transcribed_RNA"/>
</dbReference>
<evidence type="ECO:0000256" key="1">
    <source>
        <dbReference type="SAM" id="SignalP"/>
    </source>
</evidence>
<evidence type="ECO:0000313" key="2">
    <source>
        <dbReference type="EMBL" id="CRZ12473.1"/>
    </source>
</evidence>
<feature type="signal peptide" evidence="1">
    <location>
        <begin position="1"/>
        <end position="21"/>
    </location>
</feature>
<organism evidence="2">
    <name type="scientific">Spongospora subterranea</name>
    <dbReference type="NCBI Taxonomy" id="70186"/>
    <lineage>
        <taxon>Eukaryota</taxon>
        <taxon>Sar</taxon>
        <taxon>Rhizaria</taxon>
        <taxon>Endomyxa</taxon>
        <taxon>Phytomyxea</taxon>
        <taxon>Plasmodiophorida</taxon>
        <taxon>Plasmodiophoridae</taxon>
        <taxon>Spongospora</taxon>
    </lineage>
</organism>
<reference evidence="2" key="1">
    <citation type="submission" date="2015-04" db="EMBL/GenBank/DDBJ databases">
        <title>The genome sequence of the plant pathogenic Rhizarian Plasmodiophora brassicae reveals insights in its biotrophic life cycle and the origin of chitin synthesis.</title>
        <authorList>
            <person name="Schwelm A."/>
            <person name="Fogelqvist J."/>
            <person name="Knaust A."/>
            <person name="Julke S."/>
            <person name="Lilja T."/>
            <person name="Dhandapani V."/>
            <person name="Bonilla-Rosso G."/>
            <person name="Karlsson M."/>
            <person name="Shevchenko A."/>
            <person name="Choi S.R."/>
            <person name="Kim H.G."/>
            <person name="Park J.Y."/>
            <person name="Lim Y.P."/>
            <person name="Ludwig-Muller J."/>
            <person name="Dixelius C."/>
        </authorList>
    </citation>
    <scope>NUCLEOTIDE SEQUENCE</scope>
    <source>
        <tissue evidence="2">Potato root galls</tissue>
    </source>
</reference>